<sequence>MNLKRILIVICLFLTPALSFAEIITFKAKDINFESNNLYPSLDVSKISDIFIRLDSTEVGEGFGLSVNNNIHKVDFVFPNANKLTARGFQKLASSTNGYEGDAYRTITPSPWVFKKLAVQITSQVFVEGEDFSFKIFVVNGDSYLDNTNQVTGDLLLEGSAKLVNTSPRRVVDVLHTRYLDKRLRLRLYENIVARKIQIQATWHGYGVSILEIDRPFAPVPNMKPIGVRIQDYNGQRVVIVRLSNGVDEVETYPEILSTLLDTGFSSFSPN</sequence>
<feature type="signal peptide" evidence="1">
    <location>
        <begin position="1"/>
        <end position="21"/>
    </location>
</feature>
<dbReference type="AlphaFoldDB" id="A0A1C3EA85"/>
<evidence type="ECO:0000313" key="2">
    <source>
        <dbReference type="EMBL" id="ODA30124.1"/>
    </source>
</evidence>
<comment type="caution">
    <text evidence="2">The sequence shown here is derived from an EMBL/GenBank/DDBJ whole genome shotgun (WGS) entry which is preliminary data.</text>
</comment>
<name>A0A1C3EA85_9GAMM</name>
<evidence type="ECO:0000256" key="1">
    <source>
        <dbReference type="SAM" id="SignalP"/>
    </source>
</evidence>
<keyword evidence="1" id="KW-0732">Signal</keyword>
<evidence type="ECO:0000313" key="3">
    <source>
        <dbReference type="Proteomes" id="UP000094936"/>
    </source>
</evidence>
<protein>
    <submittedName>
        <fullName evidence="2">Uncharacterized protein</fullName>
    </submittedName>
</protein>
<organism evidence="2 3">
    <name type="scientific">Veronia pacifica</name>
    <dbReference type="NCBI Taxonomy" id="1080227"/>
    <lineage>
        <taxon>Bacteria</taxon>
        <taxon>Pseudomonadati</taxon>
        <taxon>Pseudomonadota</taxon>
        <taxon>Gammaproteobacteria</taxon>
        <taxon>Vibrionales</taxon>
        <taxon>Vibrionaceae</taxon>
        <taxon>Veronia</taxon>
    </lineage>
</organism>
<proteinExistence type="predicted"/>
<gene>
    <name evidence="2" type="ORF">A8L45_21015</name>
</gene>
<dbReference type="EMBL" id="LYBM01000058">
    <property type="protein sequence ID" value="ODA30124.1"/>
    <property type="molecule type" value="Genomic_DNA"/>
</dbReference>
<accession>A0A1C3EA85</accession>
<dbReference type="Proteomes" id="UP000094936">
    <property type="component" value="Unassembled WGS sequence"/>
</dbReference>
<keyword evidence="3" id="KW-1185">Reference proteome</keyword>
<dbReference type="RefSeq" id="WP_068905318.1">
    <property type="nucleotide sequence ID" value="NZ_JBHUIF010000009.1"/>
</dbReference>
<reference evidence="2 3" key="1">
    <citation type="submission" date="2016-05" db="EMBL/GenBank/DDBJ databases">
        <title>Genomic Taxonomy of the Vibrionaceae.</title>
        <authorList>
            <person name="Gomez-Gil B."/>
            <person name="Enciso-Ibarra J."/>
        </authorList>
    </citation>
    <scope>NUCLEOTIDE SEQUENCE [LARGE SCALE GENOMIC DNA]</scope>
    <source>
        <strain evidence="2 3">CAIM 1920</strain>
    </source>
</reference>
<feature type="chain" id="PRO_5008672956" evidence="1">
    <location>
        <begin position="22"/>
        <end position="271"/>
    </location>
</feature>